<keyword evidence="3" id="KW-0479">Metal-binding</keyword>
<dbReference type="GO" id="GO:0003824">
    <property type="term" value="F:catalytic activity"/>
    <property type="evidence" value="ECO:0007669"/>
    <property type="project" value="InterPro"/>
</dbReference>
<dbReference type="InterPro" id="IPR007197">
    <property type="entry name" value="rSAM"/>
</dbReference>
<keyword evidence="4" id="KW-0408">Iron</keyword>
<dbReference type="SUPFAM" id="SSF102114">
    <property type="entry name" value="Radical SAM enzymes"/>
    <property type="match status" value="1"/>
</dbReference>
<evidence type="ECO:0000256" key="1">
    <source>
        <dbReference type="ARBA" id="ARBA00001966"/>
    </source>
</evidence>
<dbReference type="SFLD" id="SFLDG01067">
    <property type="entry name" value="SPASM/twitch_domain_containing"/>
    <property type="match status" value="1"/>
</dbReference>
<evidence type="ECO:0000313" key="8">
    <source>
        <dbReference type="Proteomes" id="UP000539642"/>
    </source>
</evidence>
<comment type="caution">
    <text evidence="7">The sequence shown here is derived from an EMBL/GenBank/DDBJ whole genome shotgun (WGS) entry which is preliminary data.</text>
</comment>
<dbReference type="Proteomes" id="UP000539642">
    <property type="component" value="Unassembled WGS sequence"/>
</dbReference>
<feature type="domain" description="Radical SAM core" evidence="6">
    <location>
        <begin position="11"/>
        <end position="237"/>
    </location>
</feature>
<dbReference type="GO" id="GO:0051536">
    <property type="term" value="F:iron-sulfur cluster binding"/>
    <property type="evidence" value="ECO:0007669"/>
    <property type="project" value="UniProtKB-KW"/>
</dbReference>
<dbReference type="CDD" id="cd01335">
    <property type="entry name" value="Radical_SAM"/>
    <property type="match status" value="1"/>
</dbReference>
<dbReference type="GO" id="GO:0046872">
    <property type="term" value="F:metal ion binding"/>
    <property type="evidence" value="ECO:0007669"/>
    <property type="project" value="UniProtKB-KW"/>
</dbReference>
<evidence type="ECO:0000256" key="3">
    <source>
        <dbReference type="ARBA" id="ARBA00022723"/>
    </source>
</evidence>
<dbReference type="PROSITE" id="PS51918">
    <property type="entry name" value="RADICAL_SAM"/>
    <property type="match status" value="1"/>
</dbReference>
<name>A0A840UPI1_9BACT</name>
<keyword evidence="8" id="KW-1185">Reference proteome</keyword>
<dbReference type="Pfam" id="PF04055">
    <property type="entry name" value="Radical_SAM"/>
    <property type="match status" value="1"/>
</dbReference>
<proteinExistence type="predicted"/>
<dbReference type="SFLD" id="SFLDS00029">
    <property type="entry name" value="Radical_SAM"/>
    <property type="match status" value="1"/>
</dbReference>
<comment type="cofactor">
    <cofactor evidence="1">
        <name>[4Fe-4S] cluster</name>
        <dbReference type="ChEBI" id="CHEBI:49883"/>
    </cofactor>
</comment>
<gene>
    <name evidence="7" type="ORF">HNQ81_000453</name>
</gene>
<dbReference type="RefSeq" id="WP_183347853.1">
    <property type="nucleotide sequence ID" value="NZ_JACHEO010000001.1"/>
</dbReference>
<dbReference type="PANTHER" id="PTHR11228">
    <property type="entry name" value="RADICAL SAM DOMAIN PROTEIN"/>
    <property type="match status" value="1"/>
</dbReference>
<evidence type="ECO:0000256" key="4">
    <source>
        <dbReference type="ARBA" id="ARBA00023004"/>
    </source>
</evidence>
<dbReference type="PANTHER" id="PTHR11228:SF7">
    <property type="entry name" value="PQQA PEPTIDE CYCLASE"/>
    <property type="match status" value="1"/>
</dbReference>
<dbReference type="EMBL" id="JACHEO010000001">
    <property type="protein sequence ID" value="MBB5346746.1"/>
    <property type="molecule type" value="Genomic_DNA"/>
</dbReference>
<dbReference type="InterPro" id="IPR013785">
    <property type="entry name" value="Aldolase_TIM"/>
</dbReference>
<organism evidence="7 8">
    <name type="scientific">Desulfoprunum benzoelyticum</name>
    <dbReference type="NCBI Taxonomy" id="1506996"/>
    <lineage>
        <taxon>Bacteria</taxon>
        <taxon>Pseudomonadati</taxon>
        <taxon>Thermodesulfobacteriota</taxon>
        <taxon>Desulfobulbia</taxon>
        <taxon>Desulfobulbales</taxon>
        <taxon>Desulfobulbaceae</taxon>
        <taxon>Desulfoprunum</taxon>
    </lineage>
</organism>
<evidence type="ECO:0000256" key="2">
    <source>
        <dbReference type="ARBA" id="ARBA00022691"/>
    </source>
</evidence>
<evidence type="ECO:0000313" key="7">
    <source>
        <dbReference type="EMBL" id="MBB5346746.1"/>
    </source>
</evidence>
<keyword evidence="2" id="KW-0949">S-adenosyl-L-methionine</keyword>
<dbReference type="Gene3D" id="3.20.20.70">
    <property type="entry name" value="Aldolase class I"/>
    <property type="match status" value="1"/>
</dbReference>
<dbReference type="AlphaFoldDB" id="A0A840UPI1"/>
<evidence type="ECO:0000259" key="6">
    <source>
        <dbReference type="PROSITE" id="PS51918"/>
    </source>
</evidence>
<reference evidence="7 8" key="1">
    <citation type="submission" date="2020-08" db="EMBL/GenBank/DDBJ databases">
        <title>Genomic Encyclopedia of Type Strains, Phase IV (KMG-IV): sequencing the most valuable type-strain genomes for metagenomic binning, comparative biology and taxonomic classification.</title>
        <authorList>
            <person name="Goeker M."/>
        </authorList>
    </citation>
    <scope>NUCLEOTIDE SEQUENCE [LARGE SCALE GENOMIC DNA]</scope>
    <source>
        <strain evidence="7 8">DSM 28570</strain>
    </source>
</reference>
<keyword evidence="5" id="KW-0411">Iron-sulfur</keyword>
<sequence>MTHVARTVAFKPGERNIFFHILTACNLSCRHCYINPAQHGSETLALETIQRWLELFVAPGKTGNVIFLGGEPTLHPDLAAAVAHAKGLGFGVTVDSNGYLFHDFLHRTDPDLLDYLSFSLDGPDPEVNDPLRGSGVFATCVANIKRAVALGFRTSLIYTVSSRNLLHLERMVPLLVELGVKKFFIQVIGLRGRSAGPAAGDHVFQVSRDRWLAVVPGVAARAAAQGIQVTYPKVFIDQDEKFECAGRVAENYFIFPNGRVYQCPLCEDYPINAWRIEDDDLVKNEGLCEDRLFTLDIPEGCVMNKLLQPDTIDYDEKGRPSHKISCCLLKQEIG</sequence>
<evidence type="ECO:0000256" key="5">
    <source>
        <dbReference type="ARBA" id="ARBA00023014"/>
    </source>
</evidence>
<dbReference type="InterPro" id="IPR058240">
    <property type="entry name" value="rSAM_sf"/>
</dbReference>
<dbReference type="InterPro" id="IPR050377">
    <property type="entry name" value="Radical_SAM_PqqE_MftC-like"/>
</dbReference>
<accession>A0A840UPI1</accession>
<protein>
    <submittedName>
        <fullName evidence="7">MoaA/NifB/PqqE/SkfB family radical SAM enzyme</fullName>
    </submittedName>
</protein>